<protein>
    <submittedName>
        <fullName evidence="1">Uncharacterized protein</fullName>
    </submittedName>
</protein>
<dbReference type="AlphaFoldDB" id="A0A3B3RDS1"/>
<reference evidence="1" key="2">
    <citation type="submission" date="2025-09" db="UniProtKB">
        <authorList>
            <consortium name="Ensembl"/>
        </authorList>
    </citation>
    <scope>IDENTIFICATION</scope>
</reference>
<organism evidence="1 2">
    <name type="scientific">Paramormyrops kingsleyae</name>
    <dbReference type="NCBI Taxonomy" id="1676925"/>
    <lineage>
        <taxon>Eukaryota</taxon>
        <taxon>Metazoa</taxon>
        <taxon>Chordata</taxon>
        <taxon>Craniata</taxon>
        <taxon>Vertebrata</taxon>
        <taxon>Euteleostomi</taxon>
        <taxon>Actinopterygii</taxon>
        <taxon>Neopterygii</taxon>
        <taxon>Teleostei</taxon>
        <taxon>Osteoglossocephala</taxon>
        <taxon>Osteoglossomorpha</taxon>
        <taxon>Osteoglossiformes</taxon>
        <taxon>Mormyridae</taxon>
        <taxon>Paramormyrops</taxon>
    </lineage>
</organism>
<keyword evidence="2" id="KW-1185">Reference proteome</keyword>
<accession>A0A3B3RDS1</accession>
<dbReference type="Proteomes" id="UP000261540">
    <property type="component" value="Unplaced"/>
</dbReference>
<reference evidence="1" key="1">
    <citation type="submission" date="2025-08" db="UniProtKB">
        <authorList>
            <consortium name="Ensembl"/>
        </authorList>
    </citation>
    <scope>IDENTIFICATION</scope>
</reference>
<dbReference type="STRING" id="1676925.ENSPKIP00000016529"/>
<name>A0A3B3RDS1_9TELE</name>
<proteinExistence type="predicted"/>
<evidence type="ECO:0000313" key="2">
    <source>
        <dbReference type="Proteomes" id="UP000261540"/>
    </source>
</evidence>
<dbReference type="Ensembl" id="ENSPKIT00000041024.1">
    <property type="protein sequence ID" value="ENSPKIP00000016529.1"/>
    <property type="gene ID" value="ENSPKIG00000002818.1"/>
</dbReference>
<sequence length="113" mass="13198">MTESIITKLICGNHGALDFSEVTDIGSGMMDLKGSFEMDMQNRDVFCVTSFNWRKMVIYKTKVRLWTEVQCTQRNSLHLCKDFLLGVILRGERKFHRSQGLHKISRLDQEERL</sequence>
<evidence type="ECO:0000313" key="1">
    <source>
        <dbReference type="Ensembl" id="ENSPKIP00000016529.1"/>
    </source>
</evidence>